<evidence type="ECO:0000256" key="2">
    <source>
        <dbReference type="ARBA" id="ARBA00022475"/>
    </source>
</evidence>
<organism evidence="8 9">
    <name type="scientific">Candidatus Lokiarchaeum ossiferum</name>
    <dbReference type="NCBI Taxonomy" id="2951803"/>
    <lineage>
        <taxon>Archaea</taxon>
        <taxon>Promethearchaeati</taxon>
        <taxon>Promethearchaeota</taxon>
        <taxon>Promethearchaeia</taxon>
        <taxon>Promethearchaeales</taxon>
        <taxon>Promethearchaeaceae</taxon>
        <taxon>Candidatus Lokiarchaeum</taxon>
    </lineage>
</organism>
<evidence type="ECO:0000256" key="6">
    <source>
        <dbReference type="SAM" id="Phobius"/>
    </source>
</evidence>
<evidence type="ECO:0000256" key="5">
    <source>
        <dbReference type="ARBA" id="ARBA00023136"/>
    </source>
</evidence>
<feature type="transmembrane region" description="Helical" evidence="6">
    <location>
        <begin position="590"/>
        <end position="610"/>
    </location>
</feature>
<proteinExistence type="predicted"/>
<gene>
    <name evidence="8" type="ORF">NEF87_003118</name>
</gene>
<feature type="transmembrane region" description="Helical" evidence="6">
    <location>
        <begin position="630"/>
        <end position="650"/>
    </location>
</feature>
<dbReference type="InterPro" id="IPR038766">
    <property type="entry name" value="Membrane_comp_ABC_pdt"/>
</dbReference>
<dbReference type="Pfam" id="PF02687">
    <property type="entry name" value="FtsX"/>
    <property type="match status" value="1"/>
</dbReference>
<keyword evidence="3 6" id="KW-0812">Transmembrane</keyword>
<protein>
    <recommendedName>
        <fullName evidence="7">ABC3 transporter permease C-terminal domain-containing protein</fullName>
    </recommendedName>
</protein>
<dbReference type="EMBL" id="CP104013">
    <property type="protein sequence ID" value="UYP46833.1"/>
    <property type="molecule type" value="Genomic_DNA"/>
</dbReference>
<keyword evidence="4 6" id="KW-1133">Transmembrane helix</keyword>
<keyword evidence="2" id="KW-1003">Cell membrane</keyword>
<feature type="transmembrane region" description="Helical" evidence="6">
    <location>
        <begin position="369"/>
        <end position="389"/>
    </location>
</feature>
<evidence type="ECO:0000259" key="7">
    <source>
        <dbReference type="Pfam" id="PF02687"/>
    </source>
</evidence>
<reference evidence="8" key="1">
    <citation type="submission" date="2022-09" db="EMBL/GenBank/DDBJ databases">
        <title>Actin cytoskeleton and complex cell architecture in an #Asgard archaeon.</title>
        <authorList>
            <person name="Ponce Toledo R.I."/>
            <person name="Schleper C."/>
            <person name="Rodrigues Oliveira T."/>
            <person name="Wollweber F."/>
            <person name="Xu J."/>
            <person name="Rittmann S."/>
            <person name="Klingl A."/>
            <person name="Pilhofer M."/>
        </authorList>
    </citation>
    <scope>NUCLEOTIDE SEQUENCE</scope>
    <source>
        <strain evidence="8">B-35</strain>
    </source>
</reference>
<feature type="transmembrane region" description="Helical" evidence="6">
    <location>
        <begin position="979"/>
        <end position="1002"/>
    </location>
</feature>
<name>A0ABY6HU16_9ARCH</name>
<feature type="transmembrane region" description="Helical" evidence="6">
    <location>
        <begin position="1088"/>
        <end position="1110"/>
    </location>
</feature>
<evidence type="ECO:0000256" key="1">
    <source>
        <dbReference type="ARBA" id="ARBA00004651"/>
    </source>
</evidence>
<dbReference type="PANTHER" id="PTHR30287">
    <property type="entry name" value="MEMBRANE COMPONENT OF PREDICTED ABC SUPERFAMILY METABOLITE UPTAKE TRANSPORTER"/>
    <property type="match status" value="1"/>
</dbReference>
<keyword evidence="5 6" id="KW-0472">Membrane</keyword>
<comment type="subcellular location">
    <subcellularLocation>
        <location evidence="1">Cell membrane</location>
        <topology evidence="1">Multi-pass membrane protein</topology>
    </subcellularLocation>
</comment>
<evidence type="ECO:0000256" key="4">
    <source>
        <dbReference type="ARBA" id="ARBA00022989"/>
    </source>
</evidence>
<dbReference type="InterPro" id="IPR003838">
    <property type="entry name" value="ABC3_permease_C"/>
</dbReference>
<evidence type="ECO:0000313" key="9">
    <source>
        <dbReference type="Proteomes" id="UP001208689"/>
    </source>
</evidence>
<feature type="transmembrane region" description="Helical" evidence="6">
    <location>
        <begin position="1031"/>
        <end position="1054"/>
    </location>
</feature>
<evidence type="ECO:0000256" key="3">
    <source>
        <dbReference type="ARBA" id="ARBA00022692"/>
    </source>
</evidence>
<feature type="transmembrane region" description="Helical" evidence="6">
    <location>
        <begin position="464"/>
        <end position="485"/>
    </location>
</feature>
<feature type="transmembrane region" description="Helical" evidence="6">
    <location>
        <begin position="690"/>
        <end position="712"/>
    </location>
</feature>
<feature type="domain" description="ABC3 transporter permease C-terminal" evidence="7">
    <location>
        <begin position="372"/>
        <end position="483"/>
    </location>
</feature>
<feature type="transmembrane region" description="Helical" evidence="6">
    <location>
        <begin position="421"/>
        <end position="444"/>
    </location>
</feature>
<evidence type="ECO:0000313" key="8">
    <source>
        <dbReference type="EMBL" id="UYP46833.1"/>
    </source>
</evidence>
<dbReference type="PANTHER" id="PTHR30287:SF2">
    <property type="entry name" value="BLL1001 PROTEIN"/>
    <property type="match status" value="1"/>
</dbReference>
<sequence>MFTFNLKQAFCSIRHSILVIIIFSLGLSMVSGFQNYTIAAQEYNFYNSFYYMDDFLLSYQNPTLHFSDHYLKSQIELDSILENSPLPIEESHPFGRFNIDQNGYLYSTQGSNFKGSFDDGNALPENQKRFPISFYFLGEDFYESTRFKKIINIVEGKYPQNPNEVMIPVEMAKSYDFGVNKTIDLTMRLGLSANNYYSDYSSVQDKFEDIVFTNYSVAGIYVASNNYFSLTGNRYYPRYNYADYLSPDVSIASQLSNDILIDLPCFWTYNFTDFTKSYPIIDYLNELYTNETLRAKFIPNGIDVPFSTGLSLLYPKSLVKFNRLQAEISEINLKVTQLRRELPEDILLKSYIEESLLNTDYAGYTIQEISAIMIIPILIFCLLLGANSLNIGRQDRIQEFLLLLSKGVSKKSIQKQNLIEILMIGMISSTLALLGGLVIFPILNKVITPYAFDLDVSASISPQIGIPSIFLTFGLGILISLLSNYKSAKFFKNMALTDLLTENGSEDFSGIYDESTLFTAKQDKKSKFKWFKRKTNKFKSSKAFSPFKKWLKYGKKTKISQSAPQLDPSDDQIYENDIEEIEKLTFKWSYLFIIVGFFPILFFFLVQISLIDGISDNFMYFIARLNQRYYLVNISVICPLSLIYGIFRLISKEKPSILARVAKKIAHPFIREFDYLIGLNFIKRKDLSRILTLFAIFITLFVGVNIGTHSYIHYGKIHENFIIGADMKVQFNSEAKLNFNQTQWNSWSQELQEFTDTKGNPVVNHGMPILFQEKNTEVYENNEKSMMLFDFEDYQTIIQEGNKILPNHKLMKQIESINEYNSNPDKSNIGILVTPGFLTGEWMIDDEIRVTYRYYKDMNGTPNFVSLNCKILGSVERLPGVFPDYNLAPDIFSKLIFIDSSEIDQISTYNHKAEQLTFLFDLNLNSKGELPAEITQKLLENRTATTFPIFDQNSKIQFYNQKWNDISVFSINSEPLIEIAYMASLIVSIFFGITLGLFLIAIQKNNIPYDALFKSKGIGNRKLTKIKLTQILTIFILAIVPAILTAFFSTYIMLKLIQNTETWSSLGYYTWSSAYTRHELNLPIYPNILEIGSIILITFSMTLVIWFIGFSRITKKTLAKHFEKK</sequence>
<dbReference type="Proteomes" id="UP001208689">
    <property type="component" value="Chromosome"/>
</dbReference>
<accession>A0ABY6HU16</accession>
<keyword evidence="9" id="KW-1185">Reference proteome</keyword>